<evidence type="ECO:0000313" key="2">
    <source>
        <dbReference type="Proteomes" id="UP000593564"/>
    </source>
</evidence>
<reference evidence="1 2" key="2">
    <citation type="submission" date="2020-07" db="EMBL/GenBank/DDBJ databases">
        <title>Genome assembly of wild tea tree DASZ reveals pedigree and selection history of tea varieties.</title>
        <authorList>
            <person name="Zhang W."/>
        </authorList>
    </citation>
    <scope>NUCLEOTIDE SEQUENCE [LARGE SCALE GENOMIC DNA]</scope>
    <source>
        <strain evidence="2">cv. G240</strain>
        <tissue evidence="1">Leaf</tissue>
    </source>
</reference>
<organism evidence="1 2">
    <name type="scientific">Camellia sinensis</name>
    <name type="common">Tea plant</name>
    <name type="synonym">Thea sinensis</name>
    <dbReference type="NCBI Taxonomy" id="4442"/>
    <lineage>
        <taxon>Eukaryota</taxon>
        <taxon>Viridiplantae</taxon>
        <taxon>Streptophyta</taxon>
        <taxon>Embryophyta</taxon>
        <taxon>Tracheophyta</taxon>
        <taxon>Spermatophyta</taxon>
        <taxon>Magnoliopsida</taxon>
        <taxon>eudicotyledons</taxon>
        <taxon>Gunneridae</taxon>
        <taxon>Pentapetalae</taxon>
        <taxon>asterids</taxon>
        <taxon>Ericales</taxon>
        <taxon>Theaceae</taxon>
        <taxon>Camellia</taxon>
    </lineage>
</organism>
<comment type="caution">
    <text evidence="1">The sequence shown here is derived from an EMBL/GenBank/DDBJ whole genome shotgun (WGS) entry which is preliminary data.</text>
</comment>
<dbReference type="Proteomes" id="UP000593564">
    <property type="component" value="Unassembled WGS sequence"/>
</dbReference>
<reference evidence="2" key="1">
    <citation type="journal article" date="2020" name="Nat. Commun.">
        <title>Genome assembly of wild tea tree DASZ reveals pedigree and selection history of tea varieties.</title>
        <authorList>
            <person name="Zhang W."/>
            <person name="Zhang Y."/>
            <person name="Qiu H."/>
            <person name="Guo Y."/>
            <person name="Wan H."/>
            <person name="Zhang X."/>
            <person name="Scossa F."/>
            <person name="Alseekh S."/>
            <person name="Zhang Q."/>
            <person name="Wang P."/>
            <person name="Xu L."/>
            <person name="Schmidt M.H."/>
            <person name="Jia X."/>
            <person name="Li D."/>
            <person name="Zhu A."/>
            <person name="Guo F."/>
            <person name="Chen W."/>
            <person name="Ni D."/>
            <person name="Usadel B."/>
            <person name="Fernie A.R."/>
            <person name="Wen W."/>
        </authorList>
    </citation>
    <scope>NUCLEOTIDE SEQUENCE [LARGE SCALE GENOMIC DNA]</scope>
    <source>
        <strain evidence="2">cv. G240</strain>
    </source>
</reference>
<dbReference type="EMBL" id="JACBKZ010000001">
    <property type="protein sequence ID" value="KAF5959673.1"/>
    <property type="molecule type" value="Genomic_DNA"/>
</dbReference>
<sequence>MRAHLKVICVDMYLKTNLLDLELRAKVGENSKLENVALGLAWMEANVGKDSTGPSLKYHQLEANMVGFWQEELTPDNVCEALSTLRPHGIDVSSGICASDEL</sequence>
<evidence type="ECO:0000313" key="1">
    <source>
        <dbReference type="EMBL" id="KAF5959673.1"/>
    </source>
</evidence>
<accession>A0A7J7I3R1</accession>
<proteinExistence type="predicted"/>
<gene>
    <name evidence="1" type="ORF">HYC85_000882</name>
</gene>
<dbReference type="AlphaFoldDB" id="A0A7J7I3R1"/>
<protein>
    <submittedName>
        <fullName evidence="1">Uncharacterized protein</fullName>
    </submittedName>
</protein>
<name>A0A7J7I3R1_CAMSI</name>
<keyword evidence="2" id="KW-1185">Reference proteome</keyword>